<dbReference type="KEGG" id="sphi:TS85_04755"/>
<evidence type="ECO:0000256" key="4">
    <source>
        <dbReference type="ARBA" id="ARBA00022982"/>
    </source>
</evidence>
<evidence type="ECO:0000256" key="5">
    <source>
        <dbReference type="ARBA" id="ARBA00023004"/>
    </source>
</evidence>
<reference evidence="9 10" key="1">
    <citation type="journal article" date="2015" name="Int. J. Syst. Evol. Microbiol.">
        <title>Sphingomonas hengshuiensis sp. nov., isolated from lake wetland.</title>
        <authorList>
            <person name="Wei S."/>
            <person name="Wang T."/>
            <person name="Liu H."/>
            <person name="Zhang C."/>
            <person name="Guo J."/>
            <person name="Wang Q."/>
            <person name="Liang K."/>
            <person name="Zhang Z."/>
        </authorList>
    </citation>
    <scope>NUCLEOTIDE SEQUENCE [LARGE SCALE GENOMIC DNA]</scope>
    <source>
        <strain evidence="9 10">WHSC-8</strain>
    </source>
</reference>
<feature type="domain" description="Cytochrome c" evidence="8">
    <location>
        <begin position="22"/>
        <end position="121"/>
    </location>
</feature>
<name>A0A7U5CUZ5_9SPHN</name>
<gene>
    <name evidence="9" type="ORF">TS85_04755</name>
</gene>
<dbReference type="GO" id="GO:0020037">
    <property type="term" value="F:heme binding"/>
    <property type="evidence" value="ECO:0007669"/>
    <property type="project" value="InterPro"/>
</dbReference>
<dbReference type="InterPro" id="IPR002327">
    <property type="entry name" value="Cyt_c_1A/1B"/>
</dbReference>
<dbReference type="InterPro" id="IPR009056">
    <property type="entry name" value="Cyt_c-like_dom"/>
</dbReference>
<evidence type="ECO:0000256" key="3">
    <source>
        <dbReference type="ARBA" id="ARBA00022723"/>
    </source>
</evidence>
<keyword evidence="5 6" id="KW-0408">Iron</keyword>
<dbReference type="InterPro" id="IPR036909">
    <property type="entry name" value="Cyt_c-like_dom_sf"/>
</dbReference>
<protein>
    <submittedName>
        <fullName evidence="9">Cytochrome C</fullName>
    </submittedName>
</protein>
<organism evidence="9 10">
    <name type="scientific">Sphingomonas hengshuiensis</name>
    <dbReference type="NCBI Taxonomy" id="1609977"/>
    <lineage>
        <taxon>Bacteria</taxon>
        <taxon>Pseudomonadati</taxon>
        <taxon>Pseudomonadota</taxon>
        <taxon>Alphaproteobacteria</taxon>
        <taxon>Sphingomonadales</taxon>
        <taxon>Sphingomonadaceae</taxon>
        <taxon>Sphingomonas</taxon>
    </lineage>
</organism>
<reference evidence="9 10" key="2">
    <citation type="submission" date="2015-02" db="EMBL/GenBank/DDBJ databases">
        <title>The complete genome of Sphingomonas hengshuiensis sp. WHSC-8 isolated from soil of Hengshui Lake.</title>
        <authorList>
            <person name="Wei S."/>
            <person name="Guo J."/>
            <person name="Su C."/>
            <person name="Wu R."/>
            <person name="Zhang Z."/>
            <person name="Liang K."/>
            <person name="Li H."/>
            <person name="Wang T."/>
            <person name="Liu H."/>
            <person name="Zhang C."/>
            <person name="Li Z."/>
            <person name="Wang Q."/>
            <person name="Meng J."/>
        </authorList>
    </citation>
    <scope>NUCLEOTIDE SEQUENCE [LARGE SCALE GENOMIC DNA]</scope>
    <source>
        <strain evidence="9 10">WHSC-8</strain>
    </source>
</reference>
<dbReference type="PROSITE" id="PS51007">
    <property type="entry name" value="CYTC"/>
    <property type="match status" value="1"/>
</dbReference>
<dbReference type="PRINTS" id="PR00604">
    <property type="entry name" value="CYTCHRMECIAB"/>
</dbReference>
<sequence length="124" mass="12521">MSAGAGMAAMVAVVATSAPTVAQTTAAPPAFAACKACHTVEKGGPNRIGPNLYGVVGRLAASVPGFSYSSAMKASKLRWDAATLDQFIAAPTKKVPGSRMPIGMADPAKRAAIIAYLNAESAKK</sequence>
<feature type="chain" id="PRO_5031379670" evidence="7">
    <location>
        <begin position="23"/>
        <end position="124"/>
    </location>
</feature>
<feature type="signal peptide" evidence="7">
    <location>
        <begin position="1"/>
        <end position="22"/>
    </location>
</feature>
<dbReference type="EMBL" id="CP010836">
    <property type="protein sequence ID" value="AJP74264.1"/>
    <property type="molecule type" value="Genomic_DNA"/>
</dbReference>
<dbReference type="GO" id="GO:0046872">
    <property type="term" value="F:metal ion binding"/>
    <property type="evidence" value="ECO:0007669"/>
    <property type="project" value="UniProtKB-KW"/>
</dbReference>
<dbReference type="PANTHER" id="PTHR11961">
    <property type="entry name" value="CYTOCHROME C"/>
    <property type="match status" value="1"/>
</dbReference>
<evidence type="ECO:0000313" key="10">
    <source>
        <dbReference type="Proteomes" id="UP000032300"/>
    </source>
</evidence>
<proteinExistence type="predicted"/>
<evidence type="ECO:0000256" key="1">
    <source>
        <dbReference type="ARBA" id="ARBA00022448"/>
    </source>
</evidence>
<keyword evidence="10" id="KW-1185">Reference proteome</keyword>
<dbReference type="Gene3D" id="1.10.760.10">
    <property type="entry name" value="Cytochrome c-like domain"/>
    <property type="match status" value="1"/>
</dbReference>
<keyword evidence="4" id="KW-0249">Electron transport</keyword>
<keyword evidence="1" id="KW-0813">Transport</keyword>
<evidence type="ECO:0000256" key="7">
    <source>
        <dbReference type="SAM" id="SignalP"/>
    </source>
</evidence>
<dbReference type="AlphaFoldDB" id="A0A7U5CUZ5"/>
<evidence type="ECO:0000256" key="2">
    <source>
        <dbReference type="ARBA" id="ARBA00022617"/>
    </source>
</evidence>
<dbReference type="Proteomes" id="UP000032300">
    <property type="component" value="Chromosome"/>
</dbReference>
<evidence type="ECO:0000256" key="6">
    <source>
        <dbReference type="PROSITE-ProRule" id="PRU00433"/>
    </source>
</evidence>
<keyword evidence="7" id="KW-0732">Signal</keyword>
<dbReference type="GO" id="GO:0009055">
    <property type="term" value="F:electron transfer activity"/>
    <property type="evidence" value="ECO:0007669"/>
    <property type="project" value="InterPro"/>
</dbReference>
<dbReference type="OrthoDB" id="9805828at2"/>
<dbReference type="SUPFAM" id="SSF46626">
    <property type="entry name" value="Cytochrome c"/>
    <property type="match status" value="1"/>
</dbReference>
<keyword evidence="2 6" id="KW-0349">Heme</keyword>
<accession>A0A7U5CUZ5</accession>
<keyword evidence="3 6" id="KW-0479">Metal-binding</keyword>
<dbReference type="Pfam" id="PF00034">
    <property type="entry name" value="Cytochrom_C"/>
    <property type="match status" value="1"/>
</dbReference>
<evidence type="ECO:0000313" key="9">
    <source>
        <dbReference type="EMBL" id="AJP74264.1"/>
    </source>
</evidence>
<evidence type="ECO:0000259" key="8">
    <source>
        <dbReference type="PROSITE" id="PS51007"/>
    </source>
</evidence>